<evidence type="ECO:0000256" key="4">
    <source>
        <dbReference type="ARBA" id="ARBA00022989"/>
    </source>
</evidence>
<feature type="transmembrane region" description="Helical" evidence="7">
    <location>
        <begin position="38"/>
        <end position="56"/>
    </location>
</feature>
<dbReference type="Gene3D" id="1.10.3470.10">
    <property type="entry name" value="ABC transporter involved in vitamin B12 uptake, BtuC"/>
    <property type="match status" value="1"/>
</dbReference>
<evidence type="ECO:0000313" key="8">
    <source>
        <dbReference type="EMBL" id="HEW46637.1"/>
    </source>
</evidence>
<sequence length="272" mass="29304">MDLFSYSLFLEGFLSAFFIALSTALIGLFLLIKRLAMLGAGLSHAAFGGIALALVLNIDPMIFTLFYTVVLGLSVQFLVDKKSLPADTVVALFFSLGVALAIIILGTTDNLGTNVFSYLFGSMLTASKTDLMISFTIFLITLSFILLNYRGLLFVCFNEELGKLRGIRVKALNYALIALASANIVLSIKAVGLVLSASFISIPAMTSLMVSSSFLQSLLFSAGFSFFSLFFGIALSLFFDLPPSGAVVVCMVLIFLIVSFGKLTRKRFSKAS</sequence>
<proteinExistence type="inferred from homology"/>
<keyword evidence="4 7" id="KW-1133">Transmembrane helix</keyword>
<comment type="similarity">
    <text evidence="2 6">Belongs to the ABC-3 integral membrane protein family.</text>
</comment>
<keyword evidence="5 7" id="KW-0472">Membrane</keyword>
<protein>
    <submittedName>
        <fullName evidence="8">Metal ABC transporter permease</fullName>
    </submittedName>
</protein>
<dbReference type="AlphaFoldDB" id="A0A7C2VBY3"/>
<name>A0A7C2VBY3_9AQUI</name>
<feature type="transmembrane region" description="Helical" evidence="7">
    <location>
        <begin position="194"/>
        <end position="211"/>
    </location>
</feature>
<dbReference type="PANTHER" id="PTHR30477">
    <property type="entry name" value="ABC-TRANSPORTER METAL-BINDING PROTEIN"/>
    <property type="match status" value="1"/>
</dbReference>
<reference evidence="8" key="1">
    <citation type="journal article" date="2020" name="mSystems">
        <title>Genome- and Community-Level Interaction Insights into Carbon Utilization and Element Cycling Functions of Hydrothermarchaeota in Hydrothermal Sediment.</title>
        <authorList>
            <person name="Zhou Z."/>
            <person name="Liu Y."/>
            <person name="Xu W."/>
            <person name="Pan J."/>
            <person name="Luo Z.H."/>
            <person name="Li M."/>
        </authorList>
    </citation>
    <scope>NUCLEOTIDE SEQUENCE [LARGE SCALE GENOMIC DNA]</scope>
    <source>
        <strain evidence="8">SpSt-132</strain>
    </source>
</reference>
<feature type="transmembrane region" description="Helical" evidence="7">
    <location>
        <begin position="218"/>
        <end position="239"/>
    </location>
</feature>
<evidence type="ECO:0000256" key="3">
    <source>
        <dbReference type="ARBA" id="ARBA00022692"/>
    </source>
</evidence>
<keyword evidence="3 6" id="KW-0812">Transmembrane</keyword>
<feature type="transmembrane region" description="Helical" evidence="7">
    <location>
        <begin position="91"/>
        <end position="111"/>
    </location>
</feature>
<dbReference type="InterPro" id="IPR001626">
    <property type="entry name" value="ABC_TroCD"/>
</dbReference>
<feature type="transmembrane region" description="Helical" evidence="7">
    <location>
        <begin position="171"/>
        <end position="188"/>
    </location>
</feature>
<dbReference type="PANTHER" id="PTHR30477:SF0">
    <property type="entry name" value="METAL TRANSPORT SYSTEM MEMBRANE PROTEIN TM_0125-RELATED"/>
    <property type="match status" value="1"/>
</dbReference>
<evidence type="ECO:0000256" key="6">
    <source>
        <dbReference type="RuleBase" id="RU003943"/>
    </source>
</evidence>
<gene>
    <name evidence="8" type="ORF">ENO47_08255</name>
</gene>
<feature type="transmembrane region" description="Helical" evidence="7">
    <location>
        <begin position="131"/>
        <end position="150"/>
    </location>
</feature>
<dbReference type="GO" id="GO:0055085">
    <property type="term" value="P:transmembrane transport"/>
    <property type="evidence" value="ECO:0007669"/>
    <property type="project" value="InterPro"/>
</dbReference>
<evidence type="ECO:0000256" key="7">
    <source>
        <dbReference type="SAM" id="Phobius"/>
    </source>
</evidence>
<accession>A0A7C2VBY3</accession>
<dbReference type="InterPro" id="IPR037294">
    <property type="entry name" value="ABC_BtuC-like"/>
</dbReference>
<keyword evidence="6" id="KW-0813">Transport</keyword>
<dbReference type="SUPFAM" id="SSF81345">
    <property type="entry name" value="ABC transporter involved in vitamin B12 uptake, BtuC"/>
    <property type="match status" value="1"/>
</dbReference>
<comment type="subcellular location">
    <subcellularLocation>
        <location evidence="6">Cell membrane</location>
        <topology evidence="6">Multi-pass membrane protein</topology>
    </subcellularLocation>
    <subcellularLocation>
        <location evidence="1">Membrane</location>
        <topology evidence="1">Multi-pass membrane protein</topology>
    </subcellularLocation>
</comment>
<evidence type="ECO:0000256" key="2">
    <source>
        <dbReference type="ARBA" id="ARBA00008034"/>
    </source>
</evidence>
<dbReference type="Pfam" id="PF00950">
    <property type="entry name" value="ABC-3"/>
    <property type="match status" value="1"/>
</dbReference>
<feature type="transmembrane region" description="Helical" evidence="7">
    <location>
        <begin position="62"/>
        <end position="79"/>
    </location>
</feature>
<feature type="transmembrane region" description="Helical" evidence="7">
    <location>
        <begin position="245"/>
        <end position="263"/>
    </location>
</feature>
<organism evidence="8">
    <name type="scientific">Hydrogenobacter sp</name>
    <dbReference type="NCBI Taxonomy" id="2152829"/>
    <lineage>
        <taxon>Bacteria</taxon>
        <taxon>Pseudomonadati</taxon>
        <taxon>Aquificota</taxon>
        <taxon>Aquificia</taxon>
        <taxon>Aquificales</taxon>
        <taxon>Aquificaceae</taxon>
        <taxon>Hydrogenobacter</taxon>
    </lineage>
</organism>
<dbReference type="GO" id="GO:0010043">
    <property type="term" value="P:response to zinc ion"/>
    <property type="evidence" value="ECO:0007669"/>
    <property type="project" value="TreeGrafter"/>
</dbReference>
<comment type="caution">
    <text evidence="8">The sequence shown here is derived from an EMBL/GenBank/DDBJ whole genome shotgun (WGS) entry which is preliminary data.</text>
</comment>
<evidence type="ECO:0000256" key="1">
    <source>
        <dbReference type="ARBA" id="ARBA00004141"/>
    </source>
</evidence>
<evidence type="ECO:0000256" key="5">
    <source>
        <dbReference type="ARBA" id="ARBA00023136"/>
    </source>
</evidence>
<feature type="transmembrane region" description="Helical" evidence="7">
    <location>
        <begin position="12"/>
        <end position="31"/>
    </location>
</feature>
<dbReference type="GO" id="GO:0043190">
    <property type="term" value="C:ATP-binding cassette (ABC) transporter complex"/>
    <property type="evidence" value="ECO:0007669"/>
    <property type="project" value="InterPro"/>
</dbReference>
<dbReference type="EMBL" id="DSFP01000068">
    <property type="protein sequence ID" value="HEW46637.1"/>
    <property type="molecule type" value="Genomic_DNA"/>
</dbReference>